<comment type="similarity">
    <text evidence="2">Belongs to the SNAP family.</text>
</comment>
<evidence type="ECO:0000313" key="10">
    <source>
        <dbReference type="EMBL" id="CAE0372106.1"/>
    </source>
</evidence>
<dbReference type="GO" id="GO:0005483">
    <property type="term" value="F:soluble NSF attachment protein activity"/>
    <property type="evidence" value="ECO:0007669"/>
    <property type="project" value="TreeGrafter"/>
</dbReference>
<evidence type="ECO:0000256" key="1">
    <source>
        <dbReference type="ARBA" id="ARBA00004170"/>
    </source>
</evidence>
<evidence type="ECO:0000256" key="2">
    <source>
        <dbReference type="ARBA" id="ARBA00010050"/>
    </source>
</evidence>
<accession>A0A7S3K1X9</accession>
<evidence type="ECO:0000256" key="6">
    <source>
        <dbReference type="ARBA" id="ARBA00023136"/>
    </source>
</evidence>
<dbReference type="InterPro" id="IPR000744">
    <property type="entry name" value="NSF_attach"/>
</dbReference>
<evidence type="ECO:0000256" key="7">
    <source>
        <dbReference type="ARBA" id="ARBA00040047"/>
    </source>
</evidence>
<dbReference type="Gene3D" id="1.25.40.10">
    <property type="entry name" value="Tetratricopeptide repeat domain"/>
    <property type="match status" value="1"/>
</dbReference>
<feature type="region of interest" description="Disordered" evidence="9">
    <location>
        <begin position="274"/>
        <end position="307"/>
    </location>
</feature>
<keyword evidence="4" id="KW-0931">ER-Golgi transport</keyword>
<evidence type="ECO:0000256" key="8">
    <source>
        <dbReference type="ARBA" id="ARBA00042485"/>
    </source>
</evidence>
<comment type="subcellular location">
    <subcellularLocation>
        <location evidence="1">Membrane</location>
        <topology evidence="1">Peripheral membrane protein</topology>
    </subcellularLocation>
</comment>
<evidence type="ECO:0000256" key="5">
    <source>
        <dbReference type="ARBA" id="ARBA00022927"/>
    </source>
</evidence>
<evidence type="ECO:0000256" key="4">
    <source>
        <dbReference type="ARBA" id="ARBA00022892"/>
    </source>
</evidence>
<gene>
    <name evidence="10" type="ORF">ALAG00032_LOCUS12889</name>
</gene>
<dbReference type="GO" id="GO:0016192">
    <property type="term" value="P:vesicle-mediated transport"/>
    <property type="evidence" value="ECO:0007669"/>
    <property type="project" value="UniProtKB-KW"/>
</dbReference>
<dbReference type="SUPFAM" id="SSF48452">
    <property type="entry name" value="TPR-like"/>
    <property type="match status" value="1"/>
</dbReference>
<dbReference type="GO" id="GO:0006886">
    <property type="term" value="P:intracellular protein transport"/>
    <property type="evidence" value="ECO:0007669"/>
    <property type="project" value="InterPro"/>
</dbReference>
<protein>
    <recommendedName>
        <fullName evidence="7">Gamma-soluble NSF attachment protein</fullName>
    </recommendedName>
    <alternativeName>
        <fullName evidence="8">N-ethylmaleimide-sensitive factor attachment protein gamma</fullName>
    </alternativeName>
</protein>
<dbReference type="GO" id="GO:0005774">
    <property type="term" value="C:vacuolar membrane"/>
    <property type="evidence" value="ECO:0007669"/>
    <property type="project" value="TreeGrafter"/>
</dbReference>
<keyword evidence="6" id="KW-0472">Membrane</keyword>
<organism evidence="10">
    <name type="scientific">Aureoumbra lagunensis</name>
    <dbReference type="NCBI Taxonomy" id="44058"/>
    <lineage>
        <taxon>Eukaryota</taxon>
        <taxon>Sar</taxon>
        <taxon>Stramenopiles</taxon>
        <taxon>Ochrophyta</taxon>
        <taxon>Pelagophyceae</taxon>
        <taxon>Pelagomonadales</taxon>
        <taxon>Aureoumbra</taxon>
    </lineage>
</organism>
<dbReference type="GO" id="GO:0031201">
    <property type="term" value="C:SNARE complex"/>
    <property type="evidence" value="ECO:0007669"/>
    <property type="project" value="TreeGrafter"/>
</dbReference>
<dbReference type="EMBL" id="HBIJ01019703">
    <property type="protein sequence ID" value="CAE0372106.1"/>
    <property type="molecule type" value="Transcribed_RNA"/>
</dbReference>
<dbReference type="PANTHER" id="PTHR13768">
    <property type="entry name" value="SOLUBLE NSF ATTACHMENT PROTEIN SNAP"/>
    <property type="match status" value="1"/>
</dbReference>
<name>A0A7S3K1X9_9STRA</name>
<evidence type="ECO:0000256" key="3">
    <source>
        <dbReference type="ARBA" id="ARBA00022448"/>
    </source>
</evidence>
<dbReference type="InterPro" id="IPR011990">
    <property type="entry name" value="TPR-like_helical_dom_sf"/>
</dbReference>
<feature type="compositionally biased region" description="Acidic residues" evidence="9">
    <location>
        <begin position="293"/>
        <end position="307"/>
    </location>
</feature>
<dbReference type="GO" id="GO:0019905">
    <property type="term" value="F:syntaxin binding"/>
    <property type="evidence" value="ECO:0007669"/>
    <property type="project" value="TreeGrafter"/>
</dbReference>
<reference evidence="10" key="1">
    <citation type="submission" date="2021-01" db="EMBL/GenBank/DDBJ databases">
        <authorList>
            <person name="Corre E."/>
            <person name="Pelletier E."/>
            <person name="Niang G."/>
            <person name="Scheremetjew M."/>
            <person name="Finn R."/>
            <person name="Kale V."/>
            <person name="Holt S."/>
            <person name="Cochrane G."/>
            <person name="Meng A."/>
            <person name="Brown T."/>
            <person name="Cohen L."/>
        </authorList>
    </citation>
    <scope>NUCLEOTIDE SEQUENCE</scope>
    <source>
        <strain evidence="10">CCMP1510</strain>
    </source>
</reference>
<dbReference type="Pfam" id="PF14938">
    <property type="entry name" value="SNAP"/>
    <property type="match status" value="1"/>
</dbReference>
<keyword evidence="3" id="KW-0813">Transport</keyword>
<proteinExistence type="inferred from homology"/>
<sequence length="307" mass="33767">MKTQQRARGDEAFRKAEKLVNKPNGWAGFMWKPDFSGAAINYEEAGNNFRAAGAMDLANVALQRAGQNYSKINQHYQAAQNFQKAAILMATHENLWITAAEQWQLAGEPCLACDTLFRGAEKSMNTNLYWLTLEAAAEIASGGVEEQARKSFLYFISNNLLDQAVKAAPLLLSALNSLDNDHPNRLRAYTAIVILYLAQKNIQQADQTFLDALSNSSYGPSEQARIAENIIAAIKQNDQEALTRAISSSDLAALDFQVAQLVKSSVSCVDSFSSSMQDDVDDDAATTQLSFDKDDEEYDDDALPDIT</sequence>
<dbReference type="PANTHER" id="PTHR13768:SF2">
    <property type="entry name" value="GAMMA-SOLUBLE NSF ATTACHMENT PROTEIN"/>
    <property type="match status" value="1"/>
</dbReference>
<dbReference type="AlphaFoldDB" id="A0A7S3K1X9"/>
<evidence type="ECO:0000256" key="9">
    <source>
        <dbReference type="SAM" id="MobiDB-lite"/>
    </source>
</evidence>
<keyword evidence="5" id="KW-0653">Protein transport</keyword>